<dbReference type="EMBL" id="MNUO01000016">
    <property type="protein sequence ID" value="OIN98328.1"/>
    <property type="molecule type" value="Genomic_DNA"/>
</dbReference>
<dbReference type="InterPro" id="IPR012341">
    <property type="entry name" value="6hp_glycosidase-like_sf"/>
</dbReference>
<protein>
    <recommendedName>
        <fullName evidence="1">Mannosylglycerate hydrolase MGH1-like glycoside hydrolase domain-containing protein</fullName>
    </recommendedName>
</protein>
<evidence type="ECO:0000313" key="3">
    <source>
        <dbReference type="Proteomes" id="UP000182278"/>
    </source>
</evidence>
<evidence type="ECO:0000313" key="2">
    <source>
        <dbReference type="EMBL" id="OIN98328.1"/>
    </source>
</evidence>
<dbReference type="Gene3D" id="1.50.10.10">
    <property type="match status" value="1"/>
</dbReference>
<organism evidence="2 3">
    <name type="scientific">Candidatus Desantisbacteria bacterium CG1_02_38_46</name>
    <dbReference type="NCBI Taxonomy" id="1817893"/>
    <lineage>
        <taxon>Bacteria</taxon>
        <taxon>Candidatus Desantisiibacteriota</taxon>
    </lineage>
</organism>
<gene>
    <name evidence="2" type="ORF">AUJ66_01135</name>
</gene>
<evidence type="ECO:0000259" key="1">
    <source>
        <dbReference type="Pfam" id="PF22422"/>
    </source>
</evidence>
<dbReference type="InterPro" id="IPR008928">
    <property type="entry name" value="6-hairpin_glycosidase_sf"/>
</dbReference>
<accession>A0A1J4SGA0</accession>
<dbReference type="Pfam" id="PF22422">
    <property type="entry name" value="MGH1-like_GH"/>
    <property type="match status" value="1"/>
</dbReference>
<reference evidence="2 3" key="1">
    <citation type="journal article" date="2016" name="Environ. Microbiol.">
        <title>Genomic resolution of a cold subsurface aquifer community provides metabolic insights for novel microbes adapted to high CO concentrations.</title>
        <authorList>
            <person name="Probst A.J."/>
            <person name="Castelle C.J."/>
            <person name="Singh A."/>
            <person name="Brown C.T."/>
            <person name="Anantharaman K."/>
            <person name="Sharon I."/>
            <person name="Hug L.A."/>
            <person name="Burstein D."/>
            <person name="Emerson J.B."/>
            <person name="Thomas B.C."/>
            <person name="Banfield J.F."/>
        </authorList>
    </citation>
    <scope>NUCLEOTIDE SEQUENCE [LARGE SCALE GENOMIC DNA]</scope>
    <source>
        <strain evidence="2">CG1_02_38_46</strain>
    </source>
</reference>
<dbReference type="STRING" id="1817893.AUJ66_01135"/>
<dbReference type="AlphaFoldDB" id="A0A1J4SGA0"/>
<dbReference type="GO" id="GO:0005975">
    <property type="term" value="P:carbohydrate metabolic process"/>
    <property type="evidence" value="ECO:0007669"/>
    <property type="project" value="InterPro"/>
</dbReference>
<feature type="domain" description="Mannosylglycerate hydrolase MGH1-like glycoside hydrolase" evidence="1">
    <location>
        <begin position="326"/>
        <end position="619"/>
    </location>
</feature>
<dbReference type="SUPFAM" id="SSF48208">
    <property type="entry name" value="Six-hairpin glycosidases"/>
    <property type="match status" value="1"/>
</dbReference>
<dbReference type="InterPro" id="IPR054491">
    <property type="entry name" value="MGH1-like_GH"/>
</dbReference>
<proteinExistence type="predicted"/>
<dbReference type="Proteomes" id="UP000182278">
    <property type="component" value="Unassembled WGS sequence"/>
</dbReference>
<sequence length="658" mass="76781">MKEDVWKLVKEDFDEKIPRRTAILIKEGDCSPSFAYPAEFSSIGYLFDYRKNTTYDESPAFSIKFGEYSFPDLTGKNLSKNTFYCEKMEYFPSLIKRKVIFSNTGIEAEEKFGQVIDNSFFWEINLTCKNHPPYIFDRKFYTIISVNAGESKAKVYPDKNLLEIKMENKKIFIASNFDDCAAYKTIDGYFKDLGKGKIRKDGKEGNHILLGYRVKLRPGESKKLKFGISTYSKEKALKSFRVKNYENKIRNKWNNWFNSLPHPKFSSELDRKAYYKCWWVIKLNYYYDKRYGKTVIEALPVYRGYWQWALPAVQWHTSLNPEVGSSFMKKLLDLFLKYQRKDGYVTHAIYLDEKIPGERWARGNIIQTPHIPWVCLRYYYNTKDIESLKRWYPKLVNYYNYLNKSRDENFLRLHLWAIITSYDTGIDTTSAFQRVTYGENGKKEKFCYPAIFAAERCRYEQAMGKISGILRNKEEGFWFKEAEVTKRQVDNILWDKKKKWYGVLHENKELDTRIGVDGLFPFAYEITERKKAGLTRNNFVKLIGKYGIYTVAPGEKGFYKGTYWRGPSWSTSCALAMVSAHNYYPDLLKRVKNALMNFIFKYPSIWECMGAGTGEIARGDSGMMATPVVASNVGAGEALGAILVYYGENVFSIKEGEA</sequence>
<name>A0A1J4SGA0_9BACT</name>
<comment type="caution">
    <text evidence="2">The sequence shown here is derived from an EMBL/GenBank/DDBJ whole genome shotgun (WGS) entry which is preliminary data.</text>
</comment>